<comment type="catalytic activity">
    <reaction evidence="8">
        <text>a 5,6-dihydrouridine in mRNA + NADP(+) = a uridine in mRNA + NADPH + H(+)</text>
        <dbReference type="Rhea" id="RHEA:69855"/>
        <dbReference type="Rhea" id="RHEA-COMP:14658"/>
        <dbReference type="Rhea" id="RHEA-COMP:17789"/>
        <dbReference type="ChEBI" id="CHEBI:15378"/>
        <dbReference type="ChEBI" id="CHEBI:57783"/>
        <dbReference type="ChEBI" id="CHEBI:58349"/>
        <dbReference type="ChEBI" id="CHEBI:65315"/>
        <dbReference type="ChEBI" id="CHEBI:74443"/>
    </reaction>
    <physiologicalReaction direction="right-to-left" evidence="8">
        <dbReference type="Rhea" id="RHEA:69857"/>
    </physiologicalReaction>
</comment>
<protein>
    <recommendedName>
        <fullName evidence="10">DUS-like FMN-binding domain-containing protein</fullName>
    </recommendedName>
</protein>
<proteinExistence type="predicted"/>
<evidence type="ECO:0000256" key="7">
    <source>
        <dbReference type="ARBA" id="ARBA00048342"/>
    </source>
</evidence>
<dbReference type="EMBL" id="CAJMWW010000096">
    <property type="protein sequence ID" value="CAE6442722.1"/>
    <property type="molecule type" value="Genomic_DNA"/>
</dbReference>
<evidence type="ECO:0000256" key="1">
    <source>
        <dbReference type="ARBA" id="ARBA00001917"/>
    </source>
</evidence>
<keyword evidence="5" id="KW-0819">tRNA processing</keyword>
<comment type="catalytic activity">
    <reaction evidence="7">
        <text>a 5,6-dihydrouridine in mRNA + NAD(+) = a uridine in mRNA + NADH + H(+)</text>
        <dbReference type="Rhea" id="RHEA:69851"/>
        <dbReference type="Rhea" id="RHEA-COMP:14658"/>
        <dbReference type="Rhea" id="RHEA-COMP:17789"/>
        <dbReference type="ChEBI" id="CHEBI:15378"/>
        <dbReference type="ChEBI" id="CHEBI:57540"/>
        <dbReference type="ChEBI" id="CHEBI:57945"/>
        <dbReference type="ChEBI" id="CHEBI:65315"/>
        <dbReference type="ChEBI" id="CHEBI:74443"/>
    </reaction>
    <physiologicalReaction direction="right-to-left" evidence="7">
        <dbReference type="Rhea" id="RHEA:69853"/>
    </physiologicalReaction>
</comment>
<dbReference type="SUPFAM" id="SSF51395">
    <property type="entry name" value="FMN-linked oxidoreductases"/>
    <property type="match status" value="1"/>
</dbReference>
<keyword evidence="4" id="KW-0507">mRNA processing</keyword>
<dbReference type="PANTHER" id="PTHR45936:SF1">
    <property type="entry name" value="TRNA-DIHYDROURIDINE(20) SYNTHASE [NAD(P)+]-LIKE"/>
    <property type="match status" value="1"/>
</dbReference>
<organism evidence="11 12">
    <name type="scientific">Rhizoctonia solani</name>
    <dbReference type="NCBI Taxonomy" id="456999"/>
    <lineage>
        <taxon>Eukaryota</taxon>
        <taxon>Fungi</taxon>
        <taxon>Dikarya</taxon>
        <taxon>Basidiomycota</taxon>
        <taxon>Agaricomycotina</taxon>
        <taxon>Agaricomycetes</taxon>
        <taxon>Cantharellales</taxon>
        <taxon>Ceratobasidiaceae</taxon>
        <taxon>Rhizoctonia</taxon>
    </lineage>
</organism>
<evidence type="ECO:0000256" key="5">
    <source>
        <dbReference type="ARBA" id="ARBA00022694"/>
    </source>
</evidence>
<gene>
    <name evidence="11" type="ORF">RDB_LOCUS102056</name>
</gene>
<reference evidence="11" key="1">
    <citation type="submission" date="2021-01" db="EMBL/GenBank/DDBJ databases">
        <authorList>
            <person name="Kaushik A."/>
        </authorList>
    </citation>
    <scope>NUCLEOTIDE SEQUENCE</scope>
    <source>
        <strain evidence="11">AG3-T5</strain>
    </source>
</reference>
<feature type="compositionally biased region" description="Basic and acidic residues" evidence="9">
    <location>
        <begin position="445"/>
        <end position="462"/>
    </location>
</feature>
<sequence length="495" mass="53621">MHAILNRQIGFLKGPSPVSLVSRFYLSRNLSVMHVARESPSPPSSPRPSKRVKLDDNVKGSPTTTSTVDDSWRIPVDYTNGVILAPMVRSGTLPTRLLSLKYGATLVWSPEVVDKAIIGSERIVDERTGVISYMKPNSNNPVFTTHPVERTHLIFQMGSSDPELAAQAAQVVLQDVAGIDLNCGCPKPFSVHAGMGAALLSTPDLLCSILSKLRATLPSNVPVSAKIRLLADAEATRALVSRIWREGGISALTVHCRTREMRPTTPAVTSRMREAVDQIAELEAEDKTERRIAVIYNGDCSGASAAQEIRDTTGATSVMMARAAEANPSCFDSSRPVRDAELEIMPEYLRLAKYLDNHFSNTKFCVQQFNSPTTPESSRALLKAARKAFHQRISQAKNYDMLESALPGGGGLGGGEKIMDEIKELMRCRVSEAQRVDEIVDNQPKEEVQAKGEEVAELEEGKNSSLGEGGLEVVGGSPKPPFETPPIHLAALSAA</sequence>
<evidence type="ECO:0000256" key="9">
    <source>
        <dbReference type="SAM" id="MobiDB-lite"/>
    </source>
</evidence>
<dbReference type="GO" id="GO:0006397">
    <property type="term" value="P:mRNA processing"/>
    <property type="evidence" value="ECO:0007669"/>
    <property type="project" value="UniProtKB-KW"/>
</dbReference>
<comment type="caution">
    <text evidence="11">The sequence shown here is derived from an EMBL/GenBank/DDBJ whole genome shotgun (WGS) entry which is preliminary data.</text>
</comment>
<dbReference type="PROSITE" id="PS01136">
    <property type="entry name" value="UPF0034"/>
    <property type="match status" value="1"/>
</dbReference>
<evidence type="ECO:0000256" key="6">
    <source>
        <dbReference type="ARBA" id="ARBA00023002"/>
    </source>
</evidence>
<dbReference type="InterPro" id="IPR035587">
    <property type="entry name" value="DUS-like_FMN-bd"/>
</dbReference>
<name>A0A8H3AXC7_9AGAM</name>
<dbReference type="InterPro" id="IPR013785">
    <property type="entry name" value="Aldolase_TIM"/>
</dbReference>
<dbReference type="GO" id="GO:0017150">
    <property type="term" value="F:tRNA dihydrouridine synthase activity"/>
    <property type="evidence" value="ECO:0007669"/>
    <property type="project" value="InterPro"/>
</dbReference>
<dbReference type="GO" id="GO:0005737">
    <property type="term" value="C:cytoplasm"/>
    <property type="evidence" value="ECO:0007669"/>
    <property type="project" value="TreeGrafter"/>
</dbReference>
<dbReference type="AlphaFoldDB" id="A0A8H3AXC7"/>
<keyword evidence="6" id="KW-0560">Oxidoreductase</keyword>
<evidence type="ECO:0000256" key="4">
    <source>
        <dbReference type="ARBA" id="ARBA00022664"/>
    </source>
</evidence>
<feature type="region of interest" description="Disordered" evidence="9">
    <location>
        <begin position="36"/>
        <end position="67"/>
    </location>
</feature>
<evidence type="ECO:0000313" key="12">
    <source>
        <dbReference type="Proteomes" id="UP000663841"/>
    </source>
</evidence>
<comment type="cofactor">
    <cofactor evidence="1">
        <name>FMN</name>
        <dbReference type="ChEBI" id="CHEBI:58210"/>
    </cofactor>
</comment>
<dbReference type="GO" id="GO:0050660">
    <property type="term" value="F:flavin adenine dinucleotide binding"/>
    <property type="evidence" value="ECO:0007669"/>
    <property type="project" value="InterPro"/>
</dbReference>
<dbReference type="InterPro" id="IPR052582">
    <property type="entry name" value="tRNA-DUS-like"/>
</dbReference>
<feature type="domain" description="DUS-like FMN-binding" evidence="10">
    <location>
        <begin position="83"/>
        <end position="366"/>
    </location>
</feature>
<evidence type="ECO:0000256" key="8">
    <source>
        <dbReference type="ARBA" id="ARBA00049447"/>
    </source>
</evidence>
<dbReference type="Proteomes" id="UP000663841">
    <property type="component" value="Unassembled WGS sequence"/>
</dbReference>
<keyword evidence="3" id="KW-0288">FMN</keyword>
<dbReference type="Pfam" id="PF01207">
    <property type="entry name" value="Dus"/>
    <property type="match status" value="1"/>
</dbReference>
<dbReference type="CDD" id="cd02801">
    <property type="entry name" value="DUS_like_FMN"/>
    <property type="match status" value="1"/>
</dbReference>
<accession>A0A8H3AXC7</accession>
<evidence type="ECO:0000256" key="3">
    <source>
        <dbReference type="ARBA" id="ARBA00022643"/>
    </source>
</evidence>
<dbReference type="PANTHER" id="PTHR45936">
    <property type="entry name" value="TRNA-DIHYDROURIDINE(20) SYNTHASE [NAD(P)+]-LIKE"/>
    <property type="match status" value="1"/>
</dbReference>
<evidence type="ECO:0000256" key="2">
    <source>
        <dbReference type="ARBA" id="ARBA00022630"/>
    </source>
</evidence>
<keyword evidence="2" id="KW-0285">Flavoprotein</keyword>
<dbReference type="InterPro" id="IPR018517">
    <property type="entry name" value="tRNA_hU_synthase_CS"/>
</dbReference>
<feature type="region of interest" description="Disordered" evidence="9">
    <location>
        <begin position="445"/>
        <end position="495"/>
    </location>
</feature>
<evidence type="ECO:0000259" key="10">
    <source>
        <dbReference type="Pfam" id="PF01207"/>
    </source>
</evidence>
<evidence type="ECO:0000313" key="11">
    <source>
        <dbReference type="EMBL" id="CAE6442722.1"/>
    </source>
</evidence>
<dbReference type="Gene3D" id="3.20.20.70">
    <property type="entry name" value="Aldolase class I"/>
    <property type="match status" value="1"/>
</dbReference>